<dbReference type="Gene3D" id="3.10.20.850">
    <property type="entry name" value="Protein of unknown function DUF3861"/>
    <property type="match status" value="1"/>
</dbReference>
<sequence>MKHTYRVALKELALSQKGAGRSLQFEFGSHDDVFAILERLSGNDALDEDTRAALIVGVKTLGSALLSNPKSPEMSQLLPHFKGLMMELKAVFTENP</sequence>
<gene>
    <name evidence="1" type="ORF">SAMN02745702_02377</name>
</gene>
<dbReference type="Proteomes" id="UP000189733">
    <property type="component" value="Unassembled WGS sequence"/>
</dbReference>
<dbReference type="STRING" id="1121442.SAMN02745702_02377"/>
<dbReference type="RefSeq" id="WP_078685658.1">
    <property type="nucleotide sequence ID" value="NZ_FUYA01000008.1"/>
</dbReference>
<dbReference type="InterPro" id="IPR024476">
    <property type="entry name" value="DUF3861"/>
</dbReference>
<dbReference type="Pfam" id="PF12977">
    <property type="entry name" value="DUF3861"/>
    <property type="match status" value="1"/>
</dbReference>
<evidence type="ECO:0000313" key="1">
    <source>
        <dbReference type="EMBL" id="SKA77719.1"/>
    </source>
</evidence>
<dbReference type="InterPro" id="IPR038194">
    <property type="entry name" value="DUF3861_sf"/>
</dbReference>
<dbReference type="OrthoDB" id="5540976at2"/>
<name>A0A1T4WKK1_9BACT</name>
<organism evidence="1 2">
    <name type="scientific">Desulfobaculum bizertense DSM 18034</name>
    <dbReference type="NCBI Taxonomy" id="1121442"/>
    <lineage>
        <taxon>Bacteria</taxon>
        <taxon>Pseudomonadati</taxon>
        <taxon>Thermodesulfobacteriota</taxon>
        <taxon>Desulfovibrionia</taxon>
        <taxon>Desulfovibrionales</taxon>
        <taxon>Desulfovibrionaceae</taxon>
        <taxon>Desulfobaculum</taxon>
    </lineage>
</organism>
<accession>A0A1T4WKK1</accession>
<dbReference type="AlphaFoldDB" id="A0A1T4WKK1"/>
<protein>
    <recommendedName>
        <fullName evidence="3">DUF3861 domain-containing protein</fullName>
    </recommendedName>
</protein>
<reference evidence="1 2" key="1">
    <citation type="submission" date="2017-02" db="EMBL/GenBank/DDBJ databases">
        <authorList>
            <person name="Peterson S.W."/>
        </authorList>
    </citation>
    <scope>NUCLEOTIDE SEQUENCE [LARGE SCALE GENOMIC DNA]</scope>
    <source>
        <strain evidence="1 2">DSM 18034</strain>
    </source>
</reference>
<proteinExistence type="predicted"/>
<dbReference type="EMBL" id="FUYA01000008">
    <property type="protein sequence ID" value="SKA77719.1"/>
    <property type="molecule type" value="Genomic_DNA"/>
</dbReference>
<evidence type="ECO:0008006" key="3">
    <source>
        <dbReference type="Google" id="ProtNLM"/>
    </source>
</evidence>
<keyword evidence="2" id="KW-1185">Reference proteome</keyword>
<evidence type="ECO:0000313" key="2">
    <source>
        <dbReference type="Proteomes" id="UP000189733"/>
    </source>
</evidence>